<organism evidence="9 10">
    <name type="scientific">Streptomyces cavourensis</name>
    <dbReference type="NCBI Taxonomy" id="67258"/>
    <lineage>
        <taxon>Bacteria</taxon>
        <taxon>Bacillati</taxon>
        <taxon>Actinomycetota</taxon>
        <taxon>Actinomycetes</taxon>
        <taxon>Kitasatosporales</taxon>
        <taxon>Streptomycetaceae</taxon>
        <taxon>Streptomyces</taxon>
    </lineage>
</organism>
<evidence type="ECO:0000256" key="3">
    <source>
        <dbReference type="ARBA" id="ARBA00022692"/>
    </source>
</evidence>
<evidence type="ECO:0000313" key="9">
    <source>
        <dbReference type="EMBL" id="AXI75496.1"/>
    </source>
</evidence>
<feature type="transmembrane region" description="Helical" evidence="7">
    <location>
        <begin position="276"/>
        <end position="301"/>
    </location>
</feature>
<keyword evidence="4 7" id="KW-1133">Transmembrane helix</keyword>
<sequence>MSAAPAAALLAARARRTHRAAWSAVVVALALASLLLGAFALTVGATALGHARVERYAAADAVVAADQTTRYRARPWGGGSDTAEAALTERIRVPWHAVDLLRKVDGVRAAVPDSTFPVTMESADGDAAHGSSWEAARLAPYALRTGRAPGAADEVVVSAGHGASPGDRVRLRAGGEARTFTVVGVADGRDAVHFTAGEARRLAGHPGTVDAIGLLAEPGVDTAELQARVRDALDRARVRDSRAEVRAADDATALRVYTGDDRGSAEQLAAAPARSALLALCGAVAGTVILIAVLVIASLVAQALRQRAGELALLRAVGAAPRQLRAAVGREVLRVSVGPALLGAVASIPACFGLLGLLRSGGALPSGFQPAAPAWLFAGVLMTAGLTVGIARLAAFLGCEPIARARPAAALGATAAEPVRERPARRVTGLVLLALGVSAAGTATLQSGAVAAAAASAATLTMVVGCAVLGPWIARGATRVVAVPLRRFGGPAGRLAAAESASGARRLGAAITPVVLVTAFVLVQLTASATLSRAGDEQAVAAMRADLAVTATGDGLPPGALDRLRGTPGVAAVNDVLRGTVVLAGREAGAPSLERLPVLGVTPDALPRTLDPGLVEGSLADLGPGTVSVGRDRARSMDLRPGDRVRLRFGDGTERSPRVAAVHERSLALGEFLFARDELAAHLTAPRSTEVLFAASPGTDPSGLGARLMERLTADPARPDAQAPDGLTDVTLRQDPVPVRLVAEEQRAGEILAGVAVAAIGAFTVIAVLSTLTLIGVGRRPALRLLRLVGAGRSQLRGMLCAEAALVTVAGLVVGAGVAAVPLAAFSFATARTVPYLPPLQGLLIVGVVAVTAAAGTLLPVRRALR</sequence>
<dbReference type="PANTHER" id="PTHR30572">
    <property type="entry name" value="MEMBRANE COMPONENT OF TRANSPORTER-RELATED"/>
    <property type="match status" value="1"/>
</dbReference>
<gene>
    <name evidence="9" type="ORF">DTW94_32390</name>
</gene>
<dbReference type="GO" id="GO:0022857">
    <property type="term" value="F:transmembrane transporter activity"/>
    <property type="evidence" value="ECO:0007669"/>
    <property type="project" value="TreeGrafter"/>
</dbReference>
<feature type="transmembrane region" description="Helical" evidence="7">
    <location>
        <begin position="451"/>
        <end position="474"/>
    </location>
</feature>
<dbReference type="EMBL" id="CP030930">
    <property type="protein sequence ID" value="AXI75496.1"/>
    <property type="molecule type" value="Genomic_DNA"/>
</dbReference>
<comment type="similarity">
    <text evidence="6">Belongs to the ABC-4 integral membrane protein family.</text>
</comment>
<evidence type="ECO:0000256" key="4">
    <source>
        <dbReference type="ARBA" id="ARBA00022989"/>
    </source>
</evidence>
<feature type="domain" description="ABC3 transporter permease C-terminal" evidence="8">
    <location>
        <begin position="756"/>
        <end position="866"/>
    </location>
</feature>
<dbReference type="GO" id="GO:0005886">
    <property type="term" value="C:plasma membrane"/>
    <property type="evidence" value="ECO:0007669"/>
    <property type="project" value="UniProtKB-SubCell"/>
</dbReference>
<dbReference type="AlphaFoldDB" id="A0AAD0QAJ6"/>
<reference evidence="9 10" key="1">
    <citation type="submission" date="2018-07" db="EMBL/GenBank/DDBJ databases">
        <title>Complete genome sequence of soil actinomycete Streptomyces cavourensis tj430.</title>
        <authorList>
            <person name="Wang P."/>
            <person name="Huang Y."/>
        </authorList>
    </citation>
    <scope>NUCLEOTIDE SEQUENCE [LARGE SCALE GENOMIC DNA]</scope>
    <source>
        <strain evidence="9 10">TJ430</strain>
    </source>
</reference>
<keyword evidence="3 7" id="KW-0812">Transmembrane</keyword>
<feature type="transmembrane region" description="Helical" evidence="7">
    <location>
        <begin position="798"/>
        <end position="828"/>
    </location>
</feature>
<dbReference type="Pfam" id="PF02687">
    <property type="entry name" value="FtsX"/>
    <property type="match status" value="2"/>
</dbReference>
<evidence type="ECO:0000256" key="5">
    <source>
        <dbReference type="ARBA" id="ARBA00023136"/>
    </source>
</evidence>
<comment type="subcellular location">
    <subcellularLocation>
        <location evidence="1">Cell membrane</location>
        <topology evidence="1">Multi-pass membrane protein</topology>
    </subcellularLocation>
</comment>
<feature type="transmembrane region" description="Helical" evidence="7">
    <location>
        <begin position="375"/>
        <end position="397"/>
    </location>
</feature>
<feature type="transmembrane region" description="Helical" evidence="7">
    <location>
        <begin position="507"/>
        <end position="527"/>
    </location>
</feature>
<evidence type="ECO:0000256" key="2">
    <source>
        <dbReference type="ARBA" id="ARBA00022475"/>
    </source>
</evidence>
<feature type="transmembrane region" description="Helical" evidence="7">
    <location>
        <begin position="751"/>
        <end position="777"/>
    </location>
</feature>
<protein>
    <submittedName>
        <fullName evidence="9">ABC transporter permease</fullName>
    </submittedName>
</protein>
<name>A0AAD0QAJ6_9ACTN</name>
<dbReference type="InterPro" id="IPR050250">
    <property type="entry name" value="Macrolide_Exporter_MacB"/>
</dbReference>
<dbReference type="Proteomes" id="UP000253779">
    <property type="component" value="Chromosome"/>
</dbReference>
<dbReference type="RefSeq" id="WP_114933870.1">
    <property type="nucleotide sequence ID" value="NZ_CP030930.1"/>
</dbReference>
<keyword evidence="2" id="KW-1003">Cell membrane</keyword>
<evidence type="ECO:0000259" key="8">
    <source>
        <dbReference type="Pfam" id="PF02687"/>
    </source>
</evidence>
<evidence type="ECO:0000256" key="7">
    <source>
        <dbReference type="SAM" id="Phobius"/>
    </source>
</evidence>
<evidence type="ECO:0000256" key="1">
    <source>
        <dbReference type="ARBA" id="ARBA00004651"/>
    </source>
</evidence>
<feature type="transmembrane region" description="Helical" evidence="7">
    <location>
        <begin position="332"/>
        <end position="355"/>
    </location>
</feature>
<feature type="transmembrane region" description="Helical" evidence="7">
    <location>
        <begin position="427"/>
        <end position="445"/>
    </location>
</feature>
<evidence type="ECO:0000313" key="10">
    <source>
        <dbReference type="Proteomes" id="UP000253779"/>
    </source>
</evidence>
<proteinExistence type="inferred from homology"/>
<keyword evidence="5 7" id="KW-0472">Membrane</keyword>
<dbReference type="InterPro" id="IPR003838">
    <property type="entry name" value="ABC3_permease_C"/>
</dbReference>
<feature type="transmembrane region" description="Helical" evidence="7">
    <location>
        <begin position="840"/>
        <end position="861"/>
    </location>
</feature>
<feature type="domain" description="ABC3 transporter permease C-terminal" evidence="8">
    <location>
        <begin position="284"/>
        <end position="391"/>
    </location>
</feature>
<evidence type="ECO:0000256" key="6">
    <source>
        <dbReference type="ARBA" id="ARBA00038076"/>
    </source>
</evidence>
<dbReference type="PANTHER" id="PTHR30572:SF4">
    <property type="entry name" value="ABC TRANSPORTER PERMEASE YTRF"/>
    <property type="match status" value="1"/>
</dbReference>
<accession>A0AAD0QAJ6</accession>